<reference evidence="2 3" key="1">
    <citation type="journal article" date="1992" name="Lakartidningen">
        <title>[Penicillin V and not amoxicillin is the first choice preparation in acute otitis].</title>
        <authorList>
            <person name="Kamme C."/>
            <person name="Lundgren K."/>
            <person name="Prellner K."/>
        </authorList>
    </citation>
    <scope>NUCLEOTIDE SEQUENCE [LARGE SCALE GENOMIC DNA]</scope>
    <source>
        <strain evidence="2 3">513A</strain>
    </source>
</reference>
<evidence type="ECO:0008006" key="4">
    <source>
        <dbReference type="Google" id="ProtNLM"/>
    </source>
</evidence>
<comment type="caution">
    <text evidence="2">The sequence shown here is derived from an EMBL/GenBank/DDBJ whole genome shotgun (WGS) entry which is preliminary data.</text>
</comment>
<protein>
    <recommendedName>
        <fullName evidence="4">PorT family protein</fullName>
    </recommendedName>
</protein>
<evidence type="ECO:0000256" key="1">
    <source>
        <dbReference type="SAM" id="SignalP"/>
    </source>
</evidence>
<dbReference type="RefSeq" id="WP_147738567.1">
    <property type="nucleotide sequence ID" value="NZ_SAXU01000001.1"/>
</dbReference>
<proteinExistence type="predicted"/>
<dbReference type="Proteomes" id="UP000324638">
    <property type="component" value="Unassembled WGS sequence"/>
</dbReference>
<accession>A0A5C8D4N4</accession>
<feature type="chain" id="PRO_5022967110" description="PorT family protein" evidence="1">
    <location>
        <begin position="19"/>
        <end position="257"/>
    </location>
</feature>
<dbReference type="EMBL" id="SAXU01000001">
    <property type="protein sequence ID" value="TXJ20370.1"/>
    <property type="molecule type" value="Genomic_DNA"/>
</dbReference>
<evidence type="ECO:0000313" key="3">
    <source>
        <dbReference type="Proteomes" id="UP000324638"/>
    </source>
</evidence>
<sequence>MKFKILILFILMSSMLFPANFEFSFGGSAGATTEFSYALDREESIISSGDRVDSGLSVTAFLDIGANFELPNSGVLSSVSLIFETGYNYYMRIRTLYKEYPEMARHRFIYHSLILGIMPKLNFDYGISLGIGAGILLPLYSQSGKGKNEANWGLGSYHNDGLGSYYDGGYKEFNFKRISYMYKVPIMPYIKLNLEKNFYISELWAFKIGANLVYNFGMEFDMDKLGEGGAKYYAWDKYKFSSLVFELFFGFGFGRPK</sequence>
<gene>
    <name evidence="2" type="ORF">EPJ79_04270</name>
</gene>
<keyword evidence="1" id="KW-0732">Signal</keyword>
<name>A0A5C8D4N4_9SPIR</name>
<feature type="signal peptide" evidence="1">
    <location>
        <begin position="1"/>
        <end position="18"/>
    </location>
</feature>
<organism evidence="2 3">
    <name type="scientific">Brachyspira aalborgi</name>
    <dbReference type="NCBI Taxonomy" id="29522"/>
    <lineage>
        <taxon>Bacteria</taxon>
        <taxon>Pseudomonadati</taxon>
        <taxon>Spirochaetota</taxon>
        <taxon>Spirochaetia</taxon>
        <taxon>Brachyspirales</taxon>
        <taxon>Brachyspiraceae</taxon>
        <taxon>Brachyspira</taxon>
    </lineage>
</organism>
<dbReference type="AlphaFoldDB" id="A0A5C8D4N4"/>
<evidence type="ECO:0000313" key="2">
    <source>
        <dbReference type="EMBL" id="TXJ20370.1"/>
    </source>
</evidence>